<reference evidence="1 2" key="1">
    <citation type="journal article" date="2020" name="Microb. Ecol.">
        <title>Ecogenomics of the Marine Benthic Filamentous Cyanobacterium Adonisia.</title>
        <authorList>
            <person name="Walter J.M."/>
            <person name="Coutinho F.H."/>
            <person name="Leomil L."/>
            <person name="Hargreaves P.I."/>
            <person name="Campeao M.E."/>
            <person name="Vieira V.V."/>
            <person name="Silva B.S."/>
            <person name="Fistarol G.O."/>
            <person name="Salomon P.S."/>
            <person name="Sawabe T."/>
            <person name="Mino S."/>
            <person name="Hosokawa M."/>
            <person name="Miyashita H."/>
            <person name="Maruyama F."/>
            <person name="van Verk M.C."/>
            <person name="Dutilh B.E."/>
            <person name="Thompson C.C."/>
            <person name="Thompson F.L."/>
        </authorList>
    </citation>
    <scope>NUCLEOTIDE SEQUENCE [LARGE SCALE GENOMIC DNA]</scope>
    <source>
        <strain evidence="1 2">CCMR0081</strain>
    </source>
</reference>
<gene>
    <name evidence="1" type="ORF">DXZ20_04330</name>
</gene>
<evidence type="ECO:0000313" key="1">
    <source>
        <dbReference type="EMBL" id="NEZ54930.1"/>
    </source>
</evidence>
<keyword evidence="2" id="KW-1185">Reference proteome</keyword>
<proteinExistence type="predicted"/>
<dbReference type="RefSeq" id="WP_250564847.1">
    <property type="nucleotide sequence ID" value="NZ_QXHD01000004.1"/>
</dbReference>
<organism evidence="1 2">
    <name type="scientific">Adonisia turfae CCMR0081</name>
    <dbReference type="NCBI Taxonomy" id="2292702"/>
    <lineage>
        <taxon>Bacteria</taxon>
        <taxon>Bacillati</taxon>
        <taxon>Cyanobacteriota</taxon>
        <taxon>Adonisia</taxon>
        <taxon>Adonisia turfae</taxon>
    </lineage>
</organism>
<evidence type="ECO:0000313" key="2">
    <source>
        <dbReference type="Proteomes" id="UP000481033"/>
    </source>
</evidence>
<comment type="caution">
    <text evidence="1">The sequence shown here is derived from an EMBL/GenBank/DDBJ whole genome shotgun (WGS) entry which is preliminary data.</text>
</comment>
<dbReference type="AlphaFoldDB" id="A0A6M0RGA5"/>
<accession>A0A6M0RGA5</accession>
<protein>
    <submittedName>
        <fullName evidence="1">Uncharacterized protein</fullName>
    </submittedName>
</protein>
<name>A0A6M0RGA5_9CYAN</name>
<dbReference type="Proteomes" id="UP000481033">
    <property type="component" value="Unassembled WGS sequence"/>
</dbReference>
<sequence length="70" mass="7702">MLVILLDNQVIPSASVCASCLMANQSGQPRFNDGKLGCARQLESATPLPQYQCQMGFRLANIESFQQCEH</sequence>
<dbReference type="EMBL" id="QXHD01000004">
    <property type="protein sequence ID" value="NEZ54930.1"/>
    <property type="molecule type" value="Genomic_DNA"/>
</dbReference>